<protein>
    <submittedName>
        <fullName evidence="1">Uncharacterized protein</fullName>
    </submittedName>
</protein>
<evidence type="ECO:0000313" key="1">
    <source>
        <dbReference type="EMBL" id="KAH7867488.1"/>
    </source>
</evidence>
<comment type="caution">
    <text evidence="1">The sequence shown here is derived from an EMBL/GenBank/DDBJ whole genome shotgun (WGS) entry which is preliminary data.</text>
</comment>
<reference evidence="1 2" key="1">
    <citation type="journal article" date="2021" name="Hortic Res">
        <title>High-quality reference genome and annotation aids understanding of berry development for evergreen blueberry (Vaccinium darrowii).</title>
        <authorList>
            <person name="Yu J."/>
            <person name="Hulse-Kemp A.M."/>
            <person name="Babiker E."/>
            <person name="Staton M."/>
        </authorList>
    </citation>
    <scope>NUCLEOTIDE SEQUENCE [LARGE SCALE GENOMIC DNA]</scope>
    <source>
        <strain evidence="2">cv. NJ 8807/NJ 8810</strain>
        <tissue evidence="1">Young leaf</tissue>
    </source>
</reference>
<accession>A0ACB7ZP58</accession>
<dbReference type="EMBL" id="CM037159">
    <property type="protein sequence ID" value="KAH7867488.1"/>
    <property type="molecule type" value="Genomic_DNA"/>
</dbReference>
<dbReference type="Proteomes" id="UP000828048">
    <property type="component" value="Chromosome 9"/>
</dbReference>
<gene>
    <name evidence="1" type="ORF">Vadar_034166</name>
</gene>
<proteinExistence type="predicted"/>
<organism evidence="1 2">
    <name type="scientific">Vaccinium darrowii</name>
    <dbReference type="NCBI Taxonomy" id="229202"/>
    <lineage>
        <taxon>Eukaryota</taxon>
        <taxon>Viridiplantae</taxon>
        <taxon>Streptophyta</taxon>
        <taxon>Embryophyta</taxon>
        <taxon>Tracheophyta</taxon>
        <taxon>Spermatophyta</taxon>
        <taxon>Magnoliopsida</taxon>
        <taxon>eudicotyledons</taxon>
        <taxon>Gunneridae</taxon>
        <taxon>Pentapetalae</taxon>
        <taxon>asterids</taxon>
        <taxon>Ericales</taxon>
        <taxon>Ericaceae</taxon>
        <taxon>Vaccinioideae</taxon>
        <taxon>Vaccinieae</taxon>
        <taxon>Vaccinium</taxon>
    </lineage>
</organism>
<keyword evidence="2" id="KW-1185">Reference proteome</keyword>
<evidence type="ECO:0000313" key="2">
    <source>
        <dbReference type="Proteomes" id="UP000828048"/>
    </source>
</evidence>
<sequence length="122" mass="13814">MPPPHSQRSLKGFLGKVSYLRRFIPALAEIITPLGDLLKVKARFEWKDKHQVVFEKVKAVLASPQTMVSPQKGEPLILYLASTTKSIWALLAQEVDGVERPVYYISTKVQGAEKRYTLIEPH</sequence>
<name>A0ACB7ZP58_9ERIC</name>